<evidence type="ECO:0000256" key="1">
    <source>
        <dbReference type="SAM" id="Phobius"/>
    </source>
</evidence>
<keyword evidence="3" id="KW-1185">Reference proteome</keyword>
<evidence type="ECO:0008006" key="4">
    <source>
        <dbReference type="Google" id="ProtNLM"/>
    </source>
</evidence>
<keyword evidence="1" id="KW-1133">Transmembrane helix</keyword>
<gene>
    <name evidence="2" type="ORF">Taro_008274</name>
</gene>
<dbReference type="AlphaFoldDB" id="A0A843U2W5"/>
<evidence type="ECO:0000313" key="3">
    <source>
        <dbReference type="Proteomes" id="UP000652761"/>
    </source>
</evidence>
<dbReference type="EMBL" id="NMUH01000269">
    <property type="protein sequence ID" value="MQL75893.1"/>
    <property type="molecule type" value="Genomic_DNA"/>
</dbReference>
<sequence>MANTCTRPSLLSSVPYVADTTDLMSEPPPPSLLSRTLIGKKLLWWSGTASILSLSLNFPLNSNLSASHSSKPSLSEKKKPRTRLEISPSSCSLPLLLSSEGLRQVTLLPSPSFPFFFPPPLRGGEASPCSLWWLGRGRVIGELVAKQRSICRWSLVLGSPFHARELPCGFARMDACRWCTVYAFKLRACCVWARRGGVLPSSPLLLAFVVSCRYTRQKATCNLSRSGSDRLSVMFPSAFQSPSSDRGRGWLVSKLCSALEGFSTRQVVTVTWDPQPRTSIRGSSLSGGRAQVSDLEQKGKTVGALLPHVFDLAGSAGVVFGLTRVVVEAFTLFRCFVVLCNRWLAFQQSPSVLLLLLDAHASSVVVVSLMLRLGSSSACASVLPEFFSVGSGGGLFVVVLVRVPLPLGLLLCSLKSSTMLPPWFEVSVVLLVVVALPSRLRCIAWLLCVLVRFLITVGCCPGEVRSQDCSGLVSAGCCATSVLRHDVVVLAVAFWRVFPERCLGGSGEERFLELWLEVLPKLPCVCFACRCSLSLYGDELSLFPVGLSVLQSTWVLSVKVSRLCWWGFVCPQDWEVGFISLALRALPDGGLRLIVRVSFPCFPLVARGGGASMAVGAVSCTVVTFVVKLCLEVLAGVRCVASLPMVVGAVPYVCVLLKANVVIALLKLLVFCVFPLWVSGGESLRLALGFGTESFLLAVLFRPLVQLCCILPGFGACCGIMSSCPSGVELSASGTLHAGHALWLYRYHCGVAALLYLAFGGSTVVVYPCRTTKMIWVRSSGAGRHGLARRGFSTCVISVWFWVTIKKLSFGLAVEGVTDRLVSTAWSVEGSVTWFLTGGFSDSGRLGARRTCGVVDIHLCALCRLVCALQKGTCNLSRSGGDRLSVAFPSTFQSLSSDRGGGWLVSKLVRGSCDRIPVAFCLRVATVNLTSSDKKVAPWSLRPGGDRLVVAFLSEGDAPVVVFWLPMFLAVICALVSRWPFWGFPEGVLCVPVPTGVVLVTSQLCRFCWWLPHQFSFAWCSALEGLSATQVVTVTWDPQPRASVRGSSLGGGRAQVSDLEQKGKTGCLVLAPNCCFGNPFLGTVYGCTGVCSSLTSWSVQDAGWLCLWTLDLVEV</sequence>
<feature type="transmembrane region" description="Helical" evidence="1">
    <location>
        <begin position="699"/>
        <end position="723"/>
    </location>
</feature>
<organism evidence="2 3">
    <name type="scientific">Colocasia esculenta</name>
    <name type="common">Wild taro</name>
    <name type="synonym">Arum esculentum</name>
    <dbReference type="NCBI Taxonomy" id="4460"/>
    <lineage>
        <taxon>Eukaryota</taxon>
        <taxon>Viridiplantae</taxon>
        <taxon>Streptophyta</taxon>
        <taxon>Embryophyta</taxon>
        <taxon>Tracheophyta</taxon>
        <taxon>Spermatophyta</taxon>
        <taxon>Magnoliopsida</taxon>
        <taxon>Liliopsida</taxon>
        <taxon>Araceae</taxon>
        <taxon>Aroideae</taxon>
        <taxon>Colocasieae</taxon>
        <taxon>Colocasia</taxon>
    </lineage>
</organism>
<evidence type="ECO:0000313" key="2">
    <source>
        <dbReference type="EMBL" id="MQL75893.1"/>
    </source>
</evidence>
<feature type="transmembrane region" description="Helical" evidence="1">
    <location>
        <begin position="659"/>
        <end position="678"/>
    </location>
</feature>
<feature type="transmembrane region" description="Helical" evidence="1">
    <location>
        <begin position="633"/>
        <end position="653"/>
    </location>
</feature>
<keyword evidence="1" id="KW-0472">Membrane</keyword>
<protein>
    <recommendedName>
        <fullName evidence="4">Transmembrane protein</fullName>
    </recommendedName>
</protein>
<feature type="transmembrane region" description="Helical" evidence="1">
    <location>
        <begin position="604"/>
        <end position="626"/>
    </location>
</feature>
<reference evidence="2" key="1">
    <citation type="submission" date="2017-07" db="EMBL/GenBank/DDBJ databases">
        <title>Taro Niue Genome Assembly and Annotation.</title>
        <authorList>
            <person name="Atibalentja N."/>
            <person name="Keating K."/>
            <person name="Fields C.J."/>
        </authorList>
    </citation>
    <scope>NUCLEOTIDE SEQUENCE</scope>
    <source>
        <strain evidence="2">Niue_2</strain>
        <tissue evidence="2">Leaf</tissue>
    </source>
</reference>
<feature type="transmembrane region" description="Helical" evidence="1">
    <location>
        <begin position="743"/>
        <end position="767"/>
    </location>
</feature>
<feature type="transmembrane region" description="Helical" evidence="1">
    <location>
        <begin position="958"/>
        <end position="976"/>
    </location>
</feature>
<name>A0A843U2W5_COLES</name>
<comment type="caution">
    <text evidence="2">The sequence shown here is derived from an EMBL/GenBank/DDBJ whole genome shotgun (WGS) entry which is preliminary data.</text>
</comment>
<keyword evidence="1" id="KW-0812">Transmembrane</keyword>
<dbReference type="Proteomes" id="UP000652761">
    <property type="component" value="Unassembled WGS sequence"/>
</dbReference>
<proteinExistence type="predicted"/>
<accession>A0A843U2W5</accession>